<proteinExistence type="predicted"/>
<evidence type="ECO:0000313" key="4">
    <source>
        <dbReference type="EMBL" id="SFW46921.1"/>
    </source>
</evidence>
<dbReference type="InterPro" id="IPR030190">
    <property type="entry name" value="MacA_alpha-hairpin_sf"/>
</dbReference>
<dbReference type="AlphaFoldDB" id="A0A1K1PHH8"/>
<accession>A0A1K1PHH8</accession>
<feature type="domain" description="CusB-like beta-barrel" evidence="2">
    <location>
        <begin position="190"/>
        <end position="261"/>
    </location>
</feature>
<reference evidence="5 7" key="2">
    <citation type="submission" date="2023-11" db="EMBL/GenBank/DDBJ databases">
        <title>MicrobeMod: A computational toolkit for identifying prokaryotic methylation and restriction-modification with nanopore sequencing.</title>
        <authorList>
            <person name="Crits-Christoph A."/>
            <person name="Kang S.C."/>
            <person name="Lee H."/>
            <person name="Ostrov N."/>
        </authorList>
    </citation>
    <scope>NUCLEOTIDE SEQUENCE [LARGE SCALE GENOMIC DNA]</scope>
    <source>
        <strain evidence="5 7">ATCC 23090</strain>
    </source>
</reference>
<keyword evidence="7" id="KW-1185">Reference proteome</keyword>
<dbReference type="Pfam" id="PF25975">
    <property type="entry name" value="CzcB_C"/>
    <property type="match status" value="1"/>
</dbReference>
<name>A0A1K1PHH8_9BACT</name>
<dbReference type="SUPFAM" id="SSF111369">
    <property type="entry name" value="HlyD-like secretion proteins"/>
    <property type="match status" value="1"/>
</dbReference>
<evidence type="ECO:0000313" key="6">
    <source>
        <dbReference type="Proteomes" id="UP000183788"/>
    </source>
</evidence>
<evidence type="ECO:0000313" key="7">
    <source>
        <dbReference type="Proteomes" id="UP001326715"/>
    </source>
</evidence>
<dbReference type="GO" id="GO:1990961">
    <property type="term" value="P:xenobiotic detoxification by transmembrane export across the plasma membrane"/>
    <property type="evidence" value="ECO:0007669"/>
    <property type="project" value="InterPro"/>
</dbReference>
<reference evidence="4 6" key="1">
    <citation type="submission" date="2016-11" db="EMBL/GenBank/DDBJ databases">
        <authorList>
            <person name="Jaros S."/>
            <person name="Januszkiewicz K."/>
            <person name="Wedrychowicz H."/>
        </authorList>
    </citation>
    <scope>NUCLEOTIDE SEQUENCE [LARGE SCALE GENOMIC DNA]</scope>
    <source>
        <strain evidence="4 6">DSM 784</strain>
    </source>
</reference>
<organism evidence="4 6">
    <name type="scientific">Chitinophaga sancti</name>
    <dbReference type="NCBI Taxonomy" id="1004"/>
    <lineage>
        <taxon>Bacteria</taxon>
        <taxon>Pseudomonadati</taxon>
        <taxon>Bacteroidota</taxon>
        <taxon>Chitinophagia</taxon>
        <taxon>Chitinophagales</taxon>
        <taxon>Chitinophagaceae</taxon>
        <taxon>Chitinophaga</taxon>
    </lineage>
</organism>
<evidence type="ECO:0000313" key="5">
    <source>
        <dbReference type="EMBL" id="WQG88467.1"/>
    </source>
</evidence>
<dbReference type="PROSITE" id="PS51257">
    <property type="entry name" value="PROKAR_LIPOPROTEIN"/>
    <property type="match status" value="1"/>
</dbReference>
<dbReference type="STRING" id="1004.SAMN05661012_01976"/>
<evidence type="ECO:0000259" key="2">
    <source>
        <dbReference type="Pfam" id="PF25954"/>
    </source>
</evidence>
<feature type="domain" description="CzcB-like C-terminal circularly permuted SH3-like" evidence="3">
    <location>
        <begin position="274"/>
        <end position="335"/>
    </location>
</feature>
<evidence type="ECO:0000256" key="1">
    <source>
        <dbReference type="ARBA" id="ARBA00022448"/>
    </source>
</evidence>
<dbReference type="InterPro" id="IPR051909">
    <property type="entry name" value="MFP_Cation_Efflux"/>
</dbReference>
<protein>
    <submittedName>
        <fullName evidence="5">Efflux RND transporter periplasmic adaptor subunit</fullName>
    </submittedName>
    <submittedName>
        <fullName evidence="4">Multidrug efflux pump subunit AcrA (Membrane-fusion protein)</fullName>
    </submittedName>
</protein>
<dbReference type="GO" id="GO:1990195">
    <property type="term" value="C:macrolide transmembrane transporter complex"/>
    <property type="evidence" value="ECO:0007669"/>
    <property type="project" value="InterPro"/>
</dbReference>
<dbReference type="Proteomes" id="UP000183788">
    <property type="component" value="Unassembled WGS sequence"/>
</dbReference>
<dbReference type="GO" id="GO:0030313">
    <property type="term" value="C:cell envelope"/>
    <property type="evidence" value="ECO:0007669"/>
    <property type="project" value="TreeGrafter"/>
</dbReference>
<dbReference type="OrthoDB" id="9806939at2"/>
<dbReference type="InterPro" id="IPR058649">
    <property type="entry name" value="CzcB_C"/>
</dbReference>
<dbReference type="GO" id="GO:0019898">
    <property type="term" value="C:extrinsic component of membrane"/>
    <property type="evidence" value="ECO:0007669"/>
    <property type="project" value="InterPro"/>
</dbReference>
<sequence length="341" mass="36539">MQRITGYFLVASLLLAGCGQKEHKKEVTDDPGPAITNNGQQISFPDTASANFFLTEPVGDSTLSGTLHAPGKVAAAVVRSQEGAQNVVLFDNPDLESDYTQLVQHKINVNHIEEINIKQRKIELDRTQDLFDHGAASGKDLLEAKSNLAMEQTNLANEKAQLIQHESGLKAGGFDPEILRATAPGNAFVICDIPETQLSNVSKGTACTVILSSFPDKPLAGKVEAIADVIDNVTRMVKLRIRLSAPDSEIRAGMFAMVNFTVTAGNKAGAAGSINVTRDALITAEGVNYVFVKTNPTTFIRKQVSTGQQIGDRVAVYNGLQNGDNVVIKGVMQLKGLSFGY</sequence>
<keyword evidence="1" id="KW-0813">Transport</keyword>
<dbReference type="GO" id="GO:0015679">
    <property type="term" value="P:plasma membrane copper ion transport"/>
    <property type="evidence" value="ECO:0007669"/>
    <property type="project" value="TreeGrafter"/>
</dbReference>
<dbReference type="EMBL" id="CP140154">
    <property type="protein sequence ID" value="WQG88467.1"/>
    <property type="molecule type" value="Genomic_DNA"/>
</dbReference>
<evidence type="ECO:0000259" key="3">
    <source>
        <dbReference type="Pfam" id="PF25975"/>
    </source>
</evidence>
<dbReference type="Gene3D" id="6.10.140.1990">
    <property type="match status" value="1"/>
</dbReference>
<dbReference type="Gene3D" id="2.40.420.20">
    <property type="match status" value="1"/>
</dbReference>
<dbReference type="Pfam" id="PF25954">
    <property type="entry name" value="Beta-barrel_RND_2"/>
    <property type="match status" value="1"/>
</dbReference>
<dbReference type="EMBL" id="FPIZ01000005">
    <property type="protein sequence ID" value="SFW46921.1"/>
    <property type="molecule type" value="Genomic_DNA"/>
</dbReference>
<gene>
    <name evidence="4" type="ORF">SAMN05661012_01976</name>
    <name evidence="5" type="ORF">SR876_26445</name>
</gene>
<dbReference type="Gene3D" id="2.40.30.170">
    <property type="match status" value="1"/>
</dbReference>
<dbReference type="Proteomes" id="UP001326715">
    <property type="component" value="Chromosome"/>
</dbReference>
<dbReference type="GO" id="GO:0060003">
    <property type="term" value="P:copper ion export"/>
    <property type="evidence" value="ECO:0007669"/>
    <property type="project" value="TreeGrafter"/>
</dbReference>
<dbReference type="InterPro" id="IPR058792">
    <property type="entry name" value="Beta-barrel_RND_2"/>
</dbReference>
<dbReference type="PANTHER" id="PTHR30097:SF4">
    <property type="entry name" value="SLR6042 PROTEIN"/>
    <property type="match status" value="1"/>
</dbReference>
<dbReference type="RefSeq" id="WP_072359422.1">
    <property type="nucleotide sequence ID" value="NZ_CBHWAX010000090.1"/>
</dbReference>
<dbReference type="PANTHER" id="PTHR30097">
    <property type="entry name" value="CATION EFFLUX SYSTEM PROTEIN CUSB"/>
    <property type="match status" value="1"/>
</dbReference>